<evidence type="ECO:0000313" key="3">
    <source>
        <dbReference type="Proteomes" id="UP000008827"/>
    </source>
</evidence>
<evidence type="ECO:0000313" key="2">
    <source>
        <dbReference type="EnsemblPlants" id="KRH63376"/>
    </source>
</evidence>
<dbReference type="Proteomes" id="UP000008827">
    <property type="component" value="Chromosome 4"/>
</dbReference>
<protein>
    <submittedName>
        <fullName evidence="1 2">Uncharacterized protein</fullName>
    </submittedName>
</protein>
<dbReference type="SMR" id="A0A0R0K9E0"/>
<dbReference type="InParanoid" id="A0A0R0K9E0"/>
<evidence type="ECO:0000313" key="1">
    <source>
        <dbReference type="EMBL" id="KRH63376.1"/>
    </source>
</evidence>
<accession>A0A0R0K9E0</accession>
<reference evidence="2" key="2">
    <citation type="submission" date="2018-02" db="UniProtKB">
        <authorList>
            <consortium name="EnsemblPlants"/>
        </authorList>
    </citation>
    <scope>IDENTIFICATION</scope>
    <source>
        <strain evidence="2">Williams 82</strain>
    </source>
</reference>
<reference evidence="1 2" key="1">
    <citation type="journal article" date="2010" name="Nature">
        <title>Genome sequence of the palaeopolyploid soybean.</title>
        <authorList>
            <person name="Schmutz J."/>
            <person name="Cannon S.B."/>
            <person name="Schlueter J."/>
            <person name="Ma J."/>
            <person name="Mitros T."/>
            <person name="Nelson W."/>
            <person name="Hyten D.L."/>
            <person name="Song Q."/>
            <person name="Thelen J.J."/>
            <person name="Cheng J."/>
            <person name="Xu D."/>
            <person name="Hellsten U."/>
            <person name="May G.D."/>
            <person name="Yu Y."/>
            <person name="Sakurai T."/>
            <person name="Umezawa T."/>
            <person name="Bhattacharyya M.K."/>
            <person name="Sandhu D."/>
            <person name="Valliyodan B."/>
            <person name="Lindquist E."/>
            <person name="Peto M."/>
            <person name="Grant D."/>
            <person name="Shu S."/>
            <person name="Goodstein D."/>
            <person name="Barry K."/>
            <person name="Futrell-Griggs M."/>
            <person name="Abernathy B."/>
            <person name="Du J."/>
            <person name="Tian Z."/>
            <person name="Zhu L."/>
            <person name="Gill N."/>
            <person name="Joshi T."/>
            <person name="Libault M."/>
            <person name="Sethuraman A."/>
            <person name="Zhang X.-C."/>
            <person name="Shinozaki K."/>
            <person name="Nguyen H.T."/>
            <person name="Wing R.A."/>
            <person name="Cregan P."/>
            <person name="Specht J."/>
            <person name="Grimwood J."/>
            <person name="Rokhsar D."/>
            <person name="Stacey G."/>
            <person name="Shoemaker R.C."/>
            <person name="Jackson S.A."/>
        </authorList>
    </citation>
    <scope>NUCLEOTIDE SEQUENCE</scope>
    <source>
        <strain evidence="2">cv. Williams 82</strain>
        <tissue evidence="1">Callus</tissue>
    </source>
</reference>
<name>A0A0R0K9E0_SOYBN</name>
<organism evidence="1">
    <name type="scientific">Glycine max</name>
    <name type="common">Soybean</name>
    <name type="synonym">Glycine hispida</name>
    <dbReference type="NCBI Taxonomy" id="3847"/>
    <lineage>
        <taxon>Eukaryota</taxon>
        <taxon>Viridiplantae</taxon>
        <taxon>Streptophyta</taxon>
        <taxon>Embryophyta</taxon>
        <taxon>Tracheophyta</taxon>
        <taxon>Spermatophyta</taxon>
        <taxon>Magnoliopsida</taxon>
        <taxon>eudicotyledons</taxon>
        <taxon>Gunneridae</taxon>
        <taxon>Pentapetalae</taxon>
        <taxon>rosids</taxon>
        <taxon>fabids</taxon>
        <taxon>Fabales</taxon>
        <taxon>Fabaceae</taxon>
        <taxon>Papilionoideae</taxon>
        <taxon>50 kb inversion clade</taxon>
        <taxon>NPAAA clade</taxon>
        <taxon>indigoferoid/millettioid clade</taxon>
        <taxon>Phaseoleae</taxon>
        <taxon>Glycine</taxon>
        <taxon>Glycine subgen. Soja</taxon>
    </lineage>
</organism>
<dbReference type="Gramene" id="KRH63376">
    <property type="protein sequence ID" value="KRH63376"/>
    <property type="gene ID" value="GLYMA_04G172100"/>
</dbReference>
<dbReference type="EnsemblPlants" id="KRH63376">
    <property type="protein sequence ID" value="KRH63376"/>
    <property type="gene ID" value="GLYMA_04G172100"/>
</dbReference>
<dbReference type="AlphaFoldDB" id="A0A0R0K9E0"/>
<reference evidence="1" key="3">
    <citation type="submission" date="2018-07" db="EMBL/GenBank/DDBJ databases">
        <title>WGS assembly of Glycine max.</title>
        <authorList>
            <person name="Schmutz J."/>
            <person name="Cannon S."/>
            <person name="Schlueter J."/>
            <person name="Ma J."/>
            <person name="Mitros T."/>
            <person name="Nelson W."/>
            <person name="Hyten D."/>
            <person name="Song Q."/>
            <person name="Thelen J."/>
            <person name="Cheng J."/>
            <person name="Xu D."/>
            <person name="Hellsten U."/>
            <person name="May G."/>
            <person name="Yu Y."/>
            <person name="Sakurai T."/>
            <person name="Umezawa T."/>
            <person name="Bhattacharyya M."/>
            <person name="Sandhu D."/>
            <person name="Valliyodan B."/>
            <person name="Lindquist E."/>
            <person name="Peto M."/>
            <person name="Grant D."/>
            <person name="Shu S."/>
            <person name="Goodstein D."/>
            <person name="Barry K."/>
            <person name="Futrell-Griggs M."/>
            <person name="Abernathy B."/>
            <person name="Du J."/>
            <person name="Tian Z."/>
            <person name="Zhu L."/>
            <person name="Gill N."/>
            <person name="Joshi T."/>
            <person name="Libault M."/>
            <person name="Sethuraman A."/>
            <person name="Zhang X."/>
            <person name="Shinozaki K."/>
            <person name="Nguyen H."/>
            <person name="Wing R."/>
            <person name="Cregan P."/>
            <person name="Specht J."/>
            <person name="Grimwood J."/>
            <person name="Rokhsar D."/>
            <person name="Stacey G."/>
            <person name="Shoemaker R."/>
            <person name="Jackson S."/>
        </authorList>
    </citation>
    <scope>NUCLEOTIDE SEQUENCE</scope>
    <source>
        <tissue evidence="1">Callus</tissue>
    </source>
</reference>
<proteinExistence type="predicted"/>
<gene>
    <name evidence="1" type="ORF">GLYMA_04G172100</name>
</gene>
<sequence>MAGRGVCDVAWRLAIPETSMEHLMQQHSGHNPLLGRCCCKPPTRDNRLFWFQAAWCTHNQYPLLVREAWSKGSQSVPVALMHVGEDLVKFNRDIFESVLRWKHEMEARLKGIQRSLKRVDSTRLFLLQKELLA</sequence>
<dbReference type="OMA" id="WKHEMEA"/>
<keyword evidence="3" id="KW-1185">Reference proteome</keyword>
<dbReference type="EMBL" id="CM000837">
    <property type="protein sequence ID" value="KRH63376.1"/>
    <property type="molecule type" value="Genomic_DNA"/>
</dbReference>